<evidence type="ECO:0000256" key="7">
    <source>
        <dbReference type="ARBA" id="ARBA00022501"/>
    </source>
</evidence>
<keyword evidence="13" id="KW-0443">Lipid metabolism</keyword>
<comment type="catalytic activity">
    <reaction evidence="23">
        <text>13,14-dihydro-15-oxo-prostaglandin F1alpha + NADP(+) = 15-oxoprostaglandin F1alpha + NADPH + H(+)</text>
        <dbReference type="Rhea" id="RHEA:50592"/>
        <dbReference type="ChEBI" id="CHEBI:15378"/>
        <dbReference type="ChEBI" id="CHEBI:57783"/>
        <dbReference type="ChEBI" id="CHEBI:58349"/>
        <dbReference type="ChEBI" id="CHEBI:79072"/>
        <dbReference type="ChEBI" id="CHEBI:133411"/>
    </reaction>
    <physiologicalReaction direction="right-to-left" evidence="23">
        <dbReference type="Rhea" id="RHEA:50594"/>
    </physiologicalReaction>
</comment>
<dbReference type="PANTHER" id="PTHR43205">
    <property type="entry name" value="PROSTAGLANDIN REDUCTASE"/>
    <property type="match status" value="1"/>
</dbReference>
<evidence type="ECO:0000256" key="1">
    <source>
        <dbReference type="ARBA" id="ARBA00004496"/>
    </source>
</evidence>
<evidence type="ECO:0000256" key="4">
    <source>
        <dbReference type="ARBA" id="ARBA00011981"/>
    </source>
</evidence>
<comment type="catalytic activity">
    <reaction evidence="28">
        <text>20-hydroxy-leukotriene B4 + NADP(+) = 12-oxo-20-hydroxy-leukotriene B4 + NADPH + H(+)</text>
        <dbReference type="Rhea" id="RHEA:51208"/>
        <dbReference type="ChEBI" id="CHEBI:15378"/>
        <dbReference type="ChEBI" id="CHEBI:57460"/>
        <dbReference type="ChEBI" id="CHEBI:57783"/>
        <dbReference type="ChEBI" id="CHEBI:58349"/>
        <dbReference type="ChEBI" id="CHEBI:133346"/>
    </reaction>
    <physiologicalReaction direction="left-to-right" evidence="28">
        <dbReference type="Rhea" id="RHEA:51209"/>
    </physiologicalReaction>
</comment>
<dbReference type="Gene3D" id="3.40.50.720">
    <property type="entry name" value="NAD(P)-binding Rossmann-like Domain"/>
    <property type="match status" value="1"/>
</dbReference>
<comment type="similarity">
    <text evidence="2">Belongs to the NADP-dependent oxidoreductase L4BD family.</text>
</comment>
<comment type="subcellular location">
    <subcellularLocation>
        <location evidence="1">Cytoplasm</location>
    </subcellularLocation>
</comment>
<evidence type="ECO:0000256" key="12">
    <source>
        <dbReference type="ARBA" id="ARBA00023002"/>
    </source>
</evidence>
<keyword evidence="7" id="KW-0644">Prostaglandin metabolism</keyword>
<comment type="catalytic activity">
    <reaction evidence="29">
        <text>6-trans-leukotriene B4 + NADP(+) = 12-oxo-(5S)-hydroxy-(6E,8E,10E,14Z)-eicosatetraenoate + NADPH + H(+)</text>
        <dbReference type="Rhea" id="RHEA:51204"/>
        <dbReference type="ChEBI" id="CHEBI:15378"/>
        <dbReference type="ChEBI" id="CHEBI:57783"/>
        <dbReference type="ChEBI" id="CHEBI:58349"/>
        <dbReference type="ChEBI" id="CHEBI:90723"/>
        <dbReference type="ChEBI" id="CHEBI:133974"/>
    </reaction>
    <physiologicalReaction direction="left-to-right" evidence="29">
        <dbReference type="Rhea" id="RHEA:51205"/>
    </physiologicalReaction>
</comment>
<dbReference type="SUPFAM" id="SSF50129">
    <property type="entry name" value="GroES-like"/>
    <property type="match status" value="2"/>
</dbReference>
<protein>
    <recommendedName>
        <fullName evidence="6">Prostaglandin reductase 1</fullName>
        <ecNumber evidence="4">1.3.1.48</ecNumber>
        <ecNumber evidence="5">1.3.1.74</ecNumber>
    </recommendedName>
    <alternativeName>
        <fullName evidence="18">15-oxoprostaglandin 13-reductase</fullName>
    </alternativeName>
    <alternativeName>
        <fullName evidence="16">Dithiolethione-inducible gene 1 protein</fullName>
    </alternativeName>
    <alternativeName>
        <fullName evidence="15">Leukotriene B4 12-hydroxydehydrogenase</fullName>
    </alternativeName>
    <alternativeName>
        <fullName evidence="17">NAD(P)H-dependent alkenal/one oxidoreductase</fullName>
    </alternativeName>
</protein>
<comment type="catalytic activity">
    <reaction evidence="32">
        <text>an n-alkanal + NADP(+) = an alk-2-enal + NADPH + H(+)</text>
        <dbReference type="Rhea" id="RHEA:13737"/>
        <dbReference type="ChEBI" id="CHEBI:12834"/>
        <dbReference type="ChEBI" id="CHEBI:13757"/>
        <dbReference type="ChEBI" id="CHEBI:15378"/>
        <dbReference type="ChEBI" id="CHEBI:57783"/>
        <dbReference type="ChEBI" id="CHEBI:58349"/>
        <dbReference type="EC" id="1.3.1.74"/>
    </reaction>
    <physiologicalReaction direction="right-to-left" evidence="32">
        <dbReference type="Rhea" id="RHEA:13739"/>
    </physiologicalReaction>
</comment>
<dbReference type="SUPFAM" id="SSF51735">
    <property type="entry name" value="NAD(P)-binding Rossmann-fold domains"/>
    <property type="match status" value="1"/>
</dbReference>
<evidence type="ECO:0000256" key="23">
    <source>
        <dbReference type="ARBA" id="ARBA00047878"/>
    </source>
</evidence>
<evidence type="ECO:0000256" key="3">
    <source>
        <dbReference type="ARBA" id="ARBA00011852"/>
    </source>
</evidence>
<sequence length="337" mass="37242">MVKAKKFVLVNGFNNMPKEEDFKLVEEDLLGPQEGEFLAEALYLSVDPYMRAYAHQLKEGKTMIGVQVARILESNNKEFPVGKYVVGNFGWSTHTISNGLRSTTQSEVDHYPYVLPDIGQLPPSLGLGVLGLTGNTAYFGFTEICKPRAGETVVVTTAAGAVGSHVGQIAKIKGCRVIGITGSDEKCLWLKSIGFDAAINYKNANWINALSEATPRGIDCYFDNVGGEISSTIIQRMCTDGRVAVCGSISSYNCDVRQLPKATMIQPWIVFHQLEIKGFVSNNWSRRWMEGIKENLKWVQEGRLRYKETITDGFENMPKAFIGLLKGENIGKAIVKV</sequence>
<dbReference type="FunFam" id="3.40.50.720:FF:000121">
    <property type="entry name" value="Prostaglandin reductase 2"/>
    <property type="match status" value="1"/>
</dbReference>
<dbReference type="PANTHER" id="PTHR43205:SF7">
    <property type="entry name" value="PROSTAGLANDIN REDUCTASE 1"/>
    <property type="match status" value="1"/>
</dbReference>
<dbReference type="EC" id="1.3.1.74" evidence="5"/>
<comment type="catalytic activity">
    <reaction evidence="20">
        <text>decanal + NADP(+) = (2E)-decenal + NADPH + H(+)</text>
        <dbReference type="Rhea" id="RHEA:50612"/>
        <dbReference type="ChEBI" id="CHEBI:15378"/>
        <dbReference type="ChEBI" id="CHEBI:31457"/>
        <dbReference type="ChEBI" id="CHEBI:57783"/>
        <dbReference type="ChEBI" id="CHEBI:58349"/>
        <dbReference type="ChEBI" id="CHEBI:133455"/>
    </reaction>
    <physiologicalReaction direction="right-to-left" evidence="20">
        <dbReference type="Rhea" id="RHEA:50614"/>
    </physiologicalReaction>
</comment>
<keyword evidence="11" id="KW-0007">Acetylation</keyword>
<evidence type="ECO:0000256" key="32">
    <source>
        <dbReference type="ARBA" id="ARBA00049179"/>
    </source>
</evidence>
<evidence type="ECO:0000256" key="2">
    <source>
        <dbReference type="ARBA" id="ARBA00010460"/>
    </source>
</evidence>
<evidence type="ECO:0000256" key="25">
    <source>
        <dbReference type="ARBA" id="ARBA00048066"/>
    </source>
</evidence>
<dbReference type="InterPro" id="IPR013149">
    <property type="entry name" value="ADH-like_C"/>
</dbReference>
<evidence type="ECO:0000256" key="29">
    <source>
        <dbReference type="ARBA" id="ARBA00048953"/>
    </source>
</evidence>
<comment type="catalytic activity">
    <reaction evidence="26">
        <text>13,14-dihydro-15-oxo-PGF2alpha + NADP(+) = 15-oxoprostaglandin F2alpha + NADPH + H(+)</text>
        <dbReference type="Rhea" id="RHEA:50588"/>
        <dbReference type="ChEBI" id="CHEBI:15378"/>
        <dbReference type="ChEBI" id="CHEBI:57783"/>
        <dbReference type="ChEBI" id="CHEBI:58349"/>
        <dbReference type="ChEBI" id="CHEBI:133374"/>
        <dbReference type="ChEBI" id="CHEBI:133409"/>
    </reaction>
    <physiologicalReaction direction="right-to-left" evidence="26">
        <dbReference type="Rhea" id="RHEA:50590"/>
    </physiologicalReaction>
</comment>
<comment type="catalytic activity">
    <reaction evidence="27">
        <text>4-hydroxynonanal + NADP(+) = (E)-4-hydroxynon-2-enal + NADPH + H(+)</text>
        <dbReference type="Rhea" id="RHEA:64736"/>
        <dbReference type="ChEBI" id="CHEBI:15378"/>
        <dbReference type="ChEBI" id="CHEBI:57783"/>
        <dbReference type="ChEBI" id="CHEBI:58349"/>
        <dbReference type="ChEBI" id="CHEBI:58968"/>
        <dbReference type="ChEBI" id="CHEBI:156112"/>
    </reaction>
    <physiologicalReaction direction="right-to-left" evidence="27">
        <dbReference type="Rhea" id="RHEA:64738"/>
    </physiologicalReaction>
</comment>
<reference evidence="36" key="1">
    <citation type="journal article" date="2016" name="Sci. Rep.">
        <title>Molecular characterization of firefly nuptial gifts: a multi-omics approach sheds light on postcopulatory sexual selection.</title>
        <authorList>
            <person name="Al-Wathiqui N."/>
            <person name="Fallon T.R."/>
            <person name="South A."/>
            <person name="Weng J.K."/>
            <person name="Lewis S.M."/>
        </authorList>
    </citation>
    <scope>NUCLEOTIDE SEQUENCE</scope>
</reference>
<keyword evidence="12" id="KW-0560">Oxidoreductase</keyword>
<evidence type="ECO:0000256" key="31">
    <source>
        <dbReference type="ARBA" id="ARBA00049070"/>
    </source>
</evidence>
<evidence type="ECO:0000256" key="24">
    <source>
        <dbReference type="ARBA" id="ARBA00047903"/>
    </source>
</evidence>
<evidence type="ECO:0000256" key="28">
    <source>
        <dbReference type="ARBA" id="ARBA00048591"/>
    </source>
</evidence>
<evidence type="ECO:0000256" key="20">
    <source>
        <dbReference type="ARBA" id="ARBA00047617"/>
    </source>
</evidence>
<evidence type="ECO:0000256" key="27">
    <source>
        <dbReference type="ARBA" id="ARBA00048387"/>
    </source>
</evidence>
<evidence type="ECO:0000313" key="36">
    <source>
        <dbReference type="EMBL" id="JAV86528.1"/>
    </source>
</evidence>
<organism evidence="36">
    <name type="scientific">Photinus pyralis</name>
    <name type="common">Common eastern firefly</name>
    <name type="synonym">Lampyris pyralis</name>
    <dbReference type="NCBI Taxonomy" id="7054"/>
    <lineage>
        <taxon>Eukaryota</taxon>
        <taxon>Metazoa</taxon>
        <taxon>Ecdysozoa</taxon>
        <taxon>Arthropoda</taxon>
        <taxon>Hexapoda</taxon>
        <taxon>Insecta</taxon>
        <taxon>Pterygota</taxon>
        <taxon>Neoptera</taxon>
        <taxon>Endopterygota</taxon>
        <taxon>Coleoptera</taxon>
        <taxon>Polyphaga</taxon>
        <taxon>Elateriformia</taxon>
        <taxon>Elateroidea</taxon>
        <taxon>Lampyridae</taxon>
        <taxon>Lampyrinae</taxon>
        <taxon>Photinus</taxon>
    </lineage>
</organism>
<dbReference type="GO" id="GO:0006693">
    <property type="term" value="P:prostaglandin metabolic process"/>
    <property type="evidence" value="ECO:0007669"/>
    <property type="project" value="UniProtKB-KW"/>
</dbReference>
<evidence type="ECO:0000256" key="33">
    <source>
        <dbReference type="ARBA" id="ARBA00049368"/>
    </source>
</evidence>
<dbReference type="GO" id="GO:0005737">
    <property type="term" value="C:cytoplasm"/>
    <property type="evidence" value="ECO:0007669"/>
    <property type="project" value="UniProtKB-SubCell"/>
</dbReference>
<evidence type="ECO:0000256" key="30">
    <source>
        <dbReference type="ARBA" id="ARBA00049068"/>
    </source>
</evidence>
<dbReference type="Gene3D" id="3.90.180.10">
    <property type="entry name" value="Medium-chain alcohol dehydrogenases, catalytic domain"/>
    <property type="match status" value="1"/>
</dbReference>
<dbReference type="InterPro" id="IPR036291">
    <property type="entry name" value="NAD(P)-bd_dom_sf"/>
</dbReference>
<comment type="catalytic activity">
    <reaction evidence="31">
        <text>13,14-dihydro-15-oxo-prostaglandin E1 + NADP(+) = 15-oxoprostaglandin E1 + NADPH + H(+)</text>
        <dbReference type="Rhea" id="RHEA:50584"/>
        <dbReference type="ChEBI" id="CHEBI:15378"/>
        <dbReference type="ChEBI" id="CHEBI:57401"/>
        <dbReference type="ChEBI" id="CHEBI:57783"/>
        <dbReference type="ChEBI" id="CHEBI:58349"/>
        <dbReference type="ChEBI" id="CHEBI:133408"/>
    </reaction>
    <physiologicalReaction direction="right-to-left" evidence="31">
        <dbReference type="Rhea" id="RHEA:50586"/>
    </physiologicalReaction>
</comment>
<dbReference type="CDD" id="cd08294">
    <property type="entry name" value="leukotriene_B4_DH_like"/>
    <property type="match status" value="1"/>
</dbReference>
<evidence type="ECO:0000256" key="21">
    <source>
        <dbReference type="ARBA" id="ARBA00047742"/>
    </source>
</evidence>
<evidence type="ECO:0000256" key="8">
    <source>
        <dbReference type="ARBA" id="ARBA00022553"/>
    </source>
</evidence>
<dbReference type="Pfam" id="PF00107">
    <property type="entry name" value="ADH_zinc_N"/>
    <property type="match status" value="1"/>
</dbReference>
<proteinExistence type="inferred from homology"/>
<comment type="catalytic activity">
    <reaction evidence="22">
        <text>leukotriene B4 + NADP(+) = 12-oxo-leukotriene B4 + NADPH + H(+)</text>
        <dbReference type="Rhea" id="RHEA:50608"/>
        <dbReference type="ChEBI" id="CHEBI:15378"/>
        <dbReference type="ChEBI" id="CHEBI:57461"/>
        <dbReference type="ChEBI" id="CHEBI:57783"/>
        <dbReference type="ChEBI" id="CHEBI:58349"/>
        <dbReference type="ChEBI" id="CHEBI:133309"/>
    </reaction>
    <physiologicalReaction direction="left-to-right" evidence="22">
        <dbReference type="Rhea" id="RHEA:50609"/>
    </physiologicalReaction>
</comment>
<accession>A0A1Y1MN81</accession>
<evidence type="ECO:0000256" key="19">
    <source>
        <dbReference type="ARBA" id="ARBA00047461"/>
    </source>
</evidence>
<dbReference type="InterPro" id="IPR014190">
    <property type="entry name" value="PTGR1"/>
</dbReference>
<dbReference type="Pfam" id="PF16884">
    <property type="entry name" value="ADH_N_2"/>
    <property type="match status" value="1"/>
</dbReference>
<dbReference type="EMBL" id="GEZM01028003">
    <property type="protein sequence ID" value="JAV86528.1"/>
    <property type="molecule type" value="Transcribed_RNA"/>
</dbReference>
<dbReference type="InterPro" id="IPR011032">
    <property type="entry name" value="GroES-like_sf"/>
</dbReference>
<keyword evidence="9" id="KW-0276">Fatty acid metabolism</keyword>
<evidence type="ECO:0000256" key="14">
    <source>
        <dbReference type="ARBA" id="ARBA00023278"/>
    </source>
</evidence>
<evidence type="ECO:0000256" key="11">
    <source>
        <dbReference type="ARBA" id="ARBA00022990"/>
    </source>
</evidence>
<feature type="domain" description="Oxidoreductase N-terminal" evidence="35">
    <location>
        <begin position="5"/>
        <end position="99"/>
    </location>
</feature>
<comment type="catalytic activity">
    <reaction evidence="30">
        <text>(5S,12S)-dihydroxy-(6E,10E,12E,14Z)-eicosatetraenoate + NADP(+) = 12-oxo-(5S)-hydroxy-(6E,8E,10E,14Z)-eicosatetraenoate + NADPH + H(+)</text>
        <dbReference type="Rhea" id="RHEA:51212"/>
        <dbReference type="ChEBI" id="CHEBI:15378"/>
        <dbReference type="ChEBI" id="CHEBI:57783"/>
        <dbReference type="ChEBI" id="CHEBI:58349"/>
        <dbReference type="ChEBI" id="CHEBI:133974"/>
        <dbReference type="ChEBI" id="CHEBI:133975"/>
    </reaction>
    <physiologicalReaction direction="left-to-right" evidence="30">
        <dbReference type="Rhea" id="RHEA:51213"/>
    </physiologicalReaction>
</comment>
<evidence type="ECO:0000256" key="26">
    <source>
        <dbReference type="ARBA" id="ARBA00048290"/>
    </source>
</evidence>
<dbReference type="InterPro" id="IPR041694">
    <property type="entry name" value="ADH_N_2"/>
</dbReference>
<evidence type="ECO:0000256" key="5">
    <source>
        <dbReference type="ARBA" id="ARBA00012410"/>
    </source>
</evidence>
<evidence type="ECO:0000256" key="6">
    <source>
        <dbReference type="ARBA" id="ARBA00020651"/>
    </source>
</evidence>
<comment type="subunit">
    <text evidence="3">Monomer or homodimer.</text>
</comment>
<evidence type="ECO:0000256" key="10">
    <source>
        <dbReference type="ARBA" id="ARBA00022857"/>
    </source>
</evidence>
<dbReference type="GO" id="GO:0032440">
    <property type="term" value="F:2-alkenal reductase [NAD(P)H] activity"/>
    <property type="evidence" value="ECO:0007669"/>
    <property type="project" value="UniProtKB-EC"/>
</dbReference>
<evidence type="ECO:0000256" key="9">
    <source>
        <dbReference type="ARBA" id="ARBA00022832"/>
    </source>
</evidence>
<evidence type="ECO:0000256" key="17">
    <source>
        <dbReference type="ARBA" id="ARBA00032297"/>
    </source>
</evidence>
<evidence type="ECO:0000256" key="22">
    <source>
        <dbReference type="ARBA" id="ARBA00047871"/>
    </source>
</evidence>
<evidence type="ECO:0000256" key="13">
    <source>
        <dbReference type="ARBA" id="ARBA00023098"/>
    </source>
</evidence>
<dbReference type="AlphaFoldDB" id="A0A1Y1MN81"/>
<evidence type="ECO:0000259" key="34">
    <source>
        <dbReference type="Pfam" id="PF00107"/>
    </source>
</evidence>
<comment type="catalytic activity">
    <reaction evidence="24">
        <text>dodecanal + NADP(+) = (2E)-dodecenal + NADPH + H(+)</text>
        <dbReference type="Rhea" id="RHEA:50784"/>
        <dbReference type="ChEBI" id="CHEBI:15378"/>
        <dbReference type="ChEBI" id="CHEBI:27836"/>
        <dbReference type="ChEBI" id="CHEBI:57783"/>
        <dbReference type="ChEBI" id="CHEBI:58349"/>
        <dbReference type="ChEBI" id="CHEBI:133741"/>
    </reaction>
    <physiologicalReaction direction="right-to-left" evidence="24">
        <dbReference type="Rhea" id="RHEA:50786"/>
    </physiologicalReaction>
</comment>
<comment type="catalytic activity">
    <reaction evidence="25">
        <text>nonan-2-one + NADP(+) = (3E)-nonen-2-one + NADPH + H(+)</text>
        <dbReference type="Rhea" id="RHEA:50616"/>
        <dbReference type="ChEBI" id="CHEBI:15378"/>
        <dbReference type="ChEBI" id="CHEBI:57783"/>
        <dbReference type="ChEBI" id="CHEBI:58349"/>
        <dbReference type="ChEBI" id="CHEBI:77927"/>
        <dbReference type="ChEBI" id="CHEBI:133457"/>
    </reaction>
    <physiologicalReaction direction="right-to-left" evidence="25">
        <dbReference type="Rhea" id="RHEA:50618"/>
    </physiologicalReaction>
</comment>
<dbReference type="InterPro" id="IPR045010">
    <property type="entry name" value="MDR_fam"/>
</dbReference>
<feature type="domain" description="Alcohol dehydrogenase-like C-terminal" evidence="34">
    <location>
        <begin position="161"/>
        <end position="290"/>
    </location>
</feature>
<comment type="catalytic activity">
    <reaction evidence="33">
        <text>hexanal + NADP(+) = (E)-hex-2-enal + NADPH + H(+)</text>
        <dbReference type="Rhea" id="RHEA:50776"/>
        <dbReference type="ChEBI" id="CHEBI:15378"/>
        <dbReference type="ChEBI" id="CHEBI:28913"/>
        <dbReference type="ChEBI" id="CHEBI:57783"/>
        <dbReference type="ChEBI" id="CHEBI:58349"/>
        <dbReference type="ChEBI" id="CHEBI:88528"/>
    </reaction>
    <physiologicalReaction direction="right-to-left" evidence="33">
        <dbReference type="Rhea" id="RHEA:50778"/>
    </physiologicalReaction>
</comment>
<keyword evidence="8" id="KW-0597">Phosphoprotein</keyword>
<evidence type="ECO:0000256" key="15">
    <source>
        <dbReference type="ARBA" id="ARBA00031851"/>
    </source>
</evidence>
<dbReference type="GO" id="GO:0047522">
    <property type="term" value="F:15-oxoprostaglandin 13-reductase [NAD(P)+] activity"/>
    <property type="evidence" value="ECO:0007669"/>
    <property type="project" value="UniProtKB-EC"/>
</dbReference>
<evidence type="ECO:0000259" key="35">
    <source>
        <dbReference type="Pfam" id="PF16884"/>
    </source>
</evidence>
<name>A0A1Y1MN81_PHOPY</name>
<comment type="catalytic activity">
    <reaction evidence="21">
        <text>pentan-2-one + NADP(+) = (E)-pent-3-en-2-one + NADPH + H(+)</text>
        <dbReference type="Rhea" id="RHEA:50788"/>
        <dbReference type="ChEBI" id="CHEBI:15378"/>
        <dbReference type="ChEBI" id="CHEBI:16472"/>
        <dbReference type="ChEBI" id="CHEBI:57783"/>
        <dbReference type="ChEBI" id="CHEBI:58349"/>
        <dbReference type="ChEBI" id="CHEBI:145276"/>
    </reaction>
    <physiologicalReaction direction="right-to-left" evidence="21">
        <dbReference type="Rhea" id="RHEA:50790"/>
    </physiologicalReaction>
</comment>
<evidence type="ECO:0000256" key="16">
    <source>
        <dbReference type="ARBA" id="ARBA00032255"/>
    </source>
</evidence>
<comment type="catalytic activity">
    <reaction evidence="19">
        <text>octanal + NADP(+) = (2E)-octenal + NADPH + H(+)</text>
        <dbReference type="Rhea" id="RHEA:50780"/>
        <dbReference type="ChEBI" id="CHEBI:15378"/>
        <dbReference type="ChEBI" id="CHEBI:17935"/>
        <dbReference type="ChEBI" id="CHEBI:57783"/>
        <dbReference type="ChEBI" id="CHEBI:58349"/>
        <dbReference type="ChEBI" id="CHEBI:61748"/>
    </reaction>
    <physiologicalReaction direction="right-to-left" evidence="19">
        <dbReference type="Rhea" id="RHEA:50782"/>
    </physiologicalReaction>
</comment>
<keyword evidence="10" id="KW-0521">NADP</keyword>
<dbReference type="EC" id="1.3.1.48" evidence="4"/>
<keyword evidence="14" id="KW-0379">Hydroxylation</keyword>
<evidence type="ECO:0000256" key="18">
    <source>
        <dbReference type="ARBA" id="ARBA00033119"/>
    </source>
</evidence>